<evidence type="ECO:0000313" key="3">
    <source>
        <dbReference type="Proteomes" id="UP001165190"/>
    </source>
</evidence>
<dbReference type="OrthoDB" id="1657701at2759"/>
<evidence type="ECO:0000313" key="2">
    <source>
        <dbReference type="EMBL" id="GMI92427.1"/>
    </source>
</evidence>
<dbReference type="PANTHER" id="PTHR10566">
    <property type="entry name" value="CHAPERONE-ACTIVITY OF BC1 COMPLEX CABC1 -RELATED"/>
    <property type="match status" value="1"/>
</dbReference>
<evidence type="ECO:0000256" key="1">
    <source>
        <dbReference type="ARBA" id="ARBA00009670"/>
    </source>
</evidence>
<accession>A0A9W7IAG5</accession>
<dbReference type="PANTHER" id="PTHR10566:SF124">
    <property type="entry name" value="PROTEIN KINASE SUPERFAMILY PROTEIN"/>
    <property type="match status" value="1"/>
</dbReference>
<proteinExistence type="inferred from homology"/>
<gene>
    <name evidence="2" type="ORF">HRI_002912000</name>
</gene>
<dbReference type="InterPro" id="IPR050154">
    <property type="entry name" value="UbiB_kinase"/>
</dbReference>
<reference evidence="2" key="1">
    <citation type="submission" date="2023-05" db="EMBL/GenBank/DDBJ databases">
        <title>Genome and transcriptome analyses reveal genes involved in the formation of fine ridges on petal epidermal cells in Hibiscus trionum.</title>
        <authorList>
            <person name="Koshimizu S."/>
            <person name="Masuda S."/>
            <person name="Ishii T."/>
            <person name="Shirasu K."/>
            <person name="Hoshino A."/>
            <person name="Arita M."/>
        </authorList>
    </citation>
    <scope>NUCLEOTIDE SEQUENCE</scope>
    <source>
        <strain evidence="2">Hamamatsu line</strain>
    </source>
</reference>
<sequence length="115" mass="12977">MRKFLRELLIRNNGSIRWNRLEHLIAAISEQASESSEEPPKSNEKGPHPLGWKSFDMGAVVAATDDLLLFILSEKGQVVRVFLLRDIIRAADIFLQDEVMGCRVDAGNKARETTK</sequence>
<comment type="similarity">
    <text evidence="1">Belongs to the protein kinase superfamily. ADCK protein kinase family.</text>
</comment>
<dbReference type="EMBL" id="BSYR01000024">
    <property type="protein sequence ID" value="GMI92427.1"/>
    <property type="molecule type" value="Genomic_DNA"/>
</dbReference>
<comment type="caution">
    <text evidence="2">The sequence shown here is derived from an EMBL/GenBank/DDBJ whole genome shotgun (WGS) entry which is preliminary data.</text>
</comment>
<name>A0A9W7IAG5_HIBTR</name>
<organism evidence="2 3">
    <name type="scientific">Hibiscus trionum</name>
    <name type="common">Flower of an hour</name>
    <dbReference type="NCBI Taxonomy" id="183268"/>
    <lineage>
        <taxon>Eukaryota</taxon>
        <taxon>Viridiplantae</taxon>
        <taxon>Streptophyta</taxon>
        <taxon>Embryophyta</taxon>
        <taxon>Tracheophyta</taxon>
        <taxon>Spermatophyta</taxon>
        <taxon>Magnoliopsida</taxon>
        <taxon>eudicotyledons</taxon>
        <taxon>Gunneridae</taxon>
        <taxon>Pentapetalae</taxon>
        <taxon>rosids</taxon>
        <taxon>malvids</taxon>
        <taxon>Malvales</taxon>
        <taxon>Malvaceae</taxon>
        <taxon>Malvoideae</taxon>
        <taxon>Hibiscus</taxon>
    </lineage>
</organism>
<keyword evidence="3" id="KW-1185">Reference proteome</keyword>
<dbReference type="AlphaFoldDB" id="A0A9W7IAG5"/>
<protein>
    <submittedName>
        <fullName evidence="2">Uncharacterized protein</fullName>
    </submittedName>
</protein>
<dbReference type="Proteomes" id="UP001165190">
    <property type="component" value="Unassembled WGS sequence"/>
</dbReference>